<dbReference type="EMBL" id="CP123872">
    <property type="protein sequence ID" value="WND01772.1"/>
    <property type="molecule type" value="Genomic_DNA"/>
</dbReference>
<dbReference type="KEGG" id="tmk:QGN29_09420"/>
<dbReference type="AlphaFoldDB" id="A0AA52EAK8"/>
<keyword evidence="6 10" id="KW-0472">Membrane</keyword>
<feature type="transmembrane region" description="Helical" evidence="10">
    <location>
        <begin position="306"/>
        <end position="329"/>
    </location>
</feature>
<dbReference type="GO" id="GO:0005886">
    <property type="term" value="C:plasma membrane"/>
    <property type="evidence" value="ECO:0007669"/>
    <property type="project" value="UniProtKB-SubCell"/>
</dbReference>
<dbReference type="Gene3D" id="3.30.450.20">
    <property type="entry name" value="PAS domain"/>
    <property type="match status" value="2"/>
</dbReference>
<dbReference type="PANTHER" id="PTHR32089">
    <property type="entry name" value="METHYL-ACCEPTING CHEMOTAXIS PROTEIN MCPB"/>
    <property type="match status" value="1"/>
</dbReference>
<reference evidence="12" key="1">
    <citation type="submission" date="2023-04" db="EMBL/GenBank/DDBJ databases">
        <title>Complete genome sequence of Temperatibacter marinus.</title>
        <authorList>
            <person name="Rong J.-C."/>
            <person name="Yi M.-L."/>
            <person name="Zhao Q."/>
        </authorList>
    </citation>
    <scope>NUCLEOTIDE SEQUENCE</scope>
    <source>
        <strain evidence="12">NBRC 110045</strain>
    </source>
</reference>
<evidence type="ECO:0000256" key="10">
    <source>
        <dbReference type="SAM" id="Phobius"/>
    </source>
</evidence>
<evidence type="ECO:0000256" key="6">
    <source>
        <dbReference type="ARBA" id="ARBA00023136"/>
    </source>
</evidence>
<accession>A0AA52EAK8</accession>
<comment type="subcellular location">
    <subcellularLocation>
        <location evidence="1">Cell membrane</location>
        <topology evidence="1">Multi-pass membrane protein</topology>
    </subcellularLocation>
</comment>
<evidence type="ECO:0000256" key="4">
    <source>
        <dbReference type="ARBA" id="ARBA00022692"/>
    </source>
</evidence>
<dbReference type="CDD" id="cd18773">
    <property type="entry name" value="PDC1_HK_sensor"/>
    <property type="match status" value="1"/>
</dbReference>
<evidence type="ECO:0000313" key="13">
    <source>
        <dbReference type="Proteomes" id="UP001268683"/>
    </source>
</evidence>
<evidence type="ECO:0000256" key="5">
    <source>
        <dbReference type="ARBA" id="ARBA00022989"/>
    </source>
</evidence>
<dbReference type="Gene3D" id="1.10.287.950">
    <property type="entry name" value="Methyl-accepting chemotaxis protein"/>
    <property type="match status" value="1"/>
</dbReference>
<keyword evidence="9" id="KW-0175">Coiled coil</keyword>
<dbReference type="Proteomes" id="UP001268683">
    <property type="component" value="Chromosome"/>
</dbReference>
<feature type="coiled-coil region" evidence="9">
    <location>
        <begin position="487"/>
        <end position="514"/>
    </location>
</feature>
<dbReference type="InterPro" id="IPR004089">
    <property type="entry name" value="MCPsignal_dom"/>
</dbReference>
<sequence length="692" mass="76314">MKNLRVTLLLAFIGAALLPSTIISTVTFLQVSESSRDSAFTSIDHEVKQVENNFITFFEQIENNVNYLSKHPMVAGNLKSVQGFMNLEGAASFKPDQEQGTMSAEDYAANADLYKLFVDFAETHPNLAYIYAGSEQGGYIQWPSGTVTDHYDPRVRPWYEAGIVAEQGPKRAQAYYWAPDETAILSTVAQIKSPLGDLHGVLGMDVSLVGLTKIVNSIKIGETGYLMVVEDSGNILVDPSNSNHNFKKLSSVKEGVFQPLIEQQQQVYEITIDEIDYFAVVRNSDVLGWKFIAILNQDDVNKNTDFLLLTSFLITLLVVGVFAGISYFLSKRISGTIDSQHDELLEMNKSIEERRLKELEEIEARKVIEQQRLEEDAKREADAILQKEQQEKEHQITLAQERNMIVSKFEGAMKEVISNLSMYGAKLSQASYEMQTATQASSDSTSATLDNIETASTMVSSMASDTEQLLSSITEVTSEVQNAQSVSVHAKQRVNEAAKNVTELEETSKEISQIITAIDTIAEQTKLLALNATIEAARAGEAGKGFSVVASEVKSLASQTESATQQISSIVNQIGAKTRTTVESVKSIEESIAQISEASDVMAQSINLQNQATHDITHKAQETHSVTNEAQMTTTSAQQASERNMASFALLEEATQDIFKQTDFLIDSVDSLSKELLRESDNDDDDDGIELY</sequence>
<evidence type="ECO:0000256" key="2">
    <source>
        <dbReference type="ARBA" id="ARBA00022475"/>
    </source>
</evidence>
<dbReference type="InterPro" id="IPR033479">
    <property type="entry name" value="dCache_1"/>
</dbReference>
<dbReference type="RefSeq" id="WP_310797602.1">
    <property type="nucleotide sequence ID" value="NZ_CP123872.1"/>
</dbReference>
<keyword evidence="13" id="KW-1185">Reference proteome</keyword>
<dbReference type="GO" id="GO:0007165">
    <property type="term" value="P:signal transduction"/>
    <property type="evidence" value="ECO:0007669"/>
    <property type="project" value="UniProtKB-KW"/>
</dbReference>
<keyword evidence="5 10" id="KW-1133">Transmembrane helix</keyword>
<feature type="domain" description="Methyl-accepting transducer" evidence="11">
    <location>
        <begin position="423"/>
        <end position="654"/>
    </location>
</feature>
<keyword evidence="4 10" id="KW-0812">Transmembrane</keyword>
<organism evidence="12 13">
    <name type="scientific">Temperatibacter marinus</name>
    <dbReference type="NCBI Taxonomy" id="1456591"/>
    <lineage>
        <taxon>Bacteria</taxon>
        <taxon>Pseudomonadati</taxon>
        <taxon>Pseudomonadota</taxon>
        <taxon>Alphaproteobacteria</taxon>
        <taxon>Kordiimonadales</taxon>
        <taxon>Temperatibacteraceae</taxon>
        <taxon>Temperatibacter</taxon>
    </lineage>
</organism>
<proteinExistence type="predicted"/>
<evidence type="ECO:0000256" key="8">
    <source>
        <dbReference type="PROSITE-ProRule" id="PRU00284"/>
    </source>
</evidence>
<dbReference type="SUPFAM" id="SSF58104">
    <property type="entry name" value="Methyl-accepting chemotaxis protein (MCP) signaling domain"/>
    <property type="match status" value="1"/>
</dbReference>
<dbReference type="Pfam" id="PF00015">
    <property type="entry name" value="MCPsignal"/>
    <property type="match status" value="1"/>
</dbReference>
<dbReference type="GO" id="GO:0006935">
    <property type="term" value="P:chemotaxis"/>
    <property type="evidence" value="ECO:0007669"/>
    <property type="project" value="UniProtKB-KW"/>
</dbReference>
<protein>
    <submittedName>
        <fullName evidence="12">Methyl-accepting chemotaxis protein</fullName>
    </submittedName>
</protein>
<dbReference type="SMART" id="SM00283">
    <property type="entry name" value="MA"/>
    <property type="match status" value="1"/>
</dbReference>
<keyword evidence="7 8" id="KW-0807">Transducer</keyword>
<evidence type="ECO:0000256" key="9">
    <source>
        <dbReference type="SAM" id="Coils"/>
    </source>
</evidence>
<keyword evidence="3" id="KW-0145">Chemotaxis</keyword>
<name>A0AA52EAK8_9PROT</name>
<evidence type="ECO:0000259" key="11">
    <source>
        <dbReference type="PROSITE" id="PS50111"/>
    </source>
</evidence>
<feature type="coiled-coil region" evidence="9">
    <location>
        <begin position="356"/>
        <end position="390"/>
    </location>
</feature>
<dbReference type="PANTHER" id="PTHR32089:SF112">
    <property type="entry name" value="LYSOZYME-LIKE PROTEIN-RELATED"/>
    <property type="match status" value="1"/>
</dbReference>
<evidence type="ECO:0000256" key="1">
    <source>
        <dbReference type="ARBA" id="ARBA00004651"/>
    </source>
</evidence>
<evidence type="ECO:0000256" key="7">
    <source>
        <dbReference type="ARBA" id="ARBA00023224"/>
    </source>
</evidence>
<evidence type="ECO:0000256" key="3">
    <source>
        <dbReference type="ARBA" id="ARBA00022500"/>
    </source>
</evidence>
<keyword evidence="2" id="KW-1003">Cell membrane</keyword>
<gene>
    <name evidence="12" type="ORF">QGN29_09420</name>
</gene>
<dbReference type="CDD" id="cd12912">
    <property type="entry name" value="PDC2_MCP_like"/>
    <property type="match status" value="1"/>
</dbReference>
<dbReference type="PROSITE" id="PS50111">
    <property type="entry name" value="CHEMOTAXIS_TRANSDUC_2"/>
    <property type="match status" value="1"/>
</dbReference>
<evidence type="ECO:0000313" key="12">
    <source>
        <dbReference type="EMBL" id="WND01772.1"/>
    </source>
</evidence>
<dbReference type="Pfam" id="PF02743">
    <property type="entry name" value="dCache_1"/>
    <property type="match status" value="1"/>
</dbReference>